<dbReference type="EMBL" id="QJKJ01012131">
    <property type="protein sequence ID" value="RDX69387.1"/>
    <property type="molecule type" value="Genomic_DNA"/>
</dbReference>
<dbReference type="Gene3D" id="3.30.420.10">
    <property type="entry name" value="Ribonuclease H-like superfamily/Ribonuclease H"/>
    <property type="match status" value="1"/>
</dbReference>
<dbReference type="SUPFAM" id="SSF53098">
    <property type="entry name" value="Ribonuclease H-like"/>
    <property type="match status" value="1"/>
</dbReference>
<organism evidence="1 2">
    <name type="scientific">Mucuna pruriens</name>
    <name type="common">Velvet bean</name>
    <name type="synonym">Dolichos pruriens</name>
    <dbReference type="NCBI Taxonomy" id="157652"/>
    <lineage>
        <taxon>Eukaryota</taxon>
        <taxon>Viridiplantae</taxon>
        <taxon>Streptophyta</taxon>
        <taxon>Embryophyta</taxon>
        <taxon>Tracheophyta</taxon>
        <taxon>Spermatophyta</taxon>
        <taxon>Magnoliopsida</taxon>
        <taxon>eudicotyledons</taxon>
        <taxon>Gunneridae</taxon>
        <taxon>Pentapetalae</taxon>
        <taxon>rosids</taxon>
        <taxon>fabids</taxon>
        <taxon>Fabales</taxon>
        <taxon>Fabaceae</taxon>
        <taxon>Papilionoideae</taxon>
        <taxon>50 kb inversion clade</taxon>
        <taxon>NPAAA clade</taxon>
        <taxon>indigoferoid/millettioid clade</taxon>
        <taxon>Phaseoleae</taxon>
        <taxon>Mucuna</taxon>
    </lineage>
</organism>
<evidence type="ECO:0000313" key="1">
    <source>
        <dbReference type="EMBL" id="RDX69387.1"/>
    </source>
</evidence>
<protein>
    <submittedName>
        <fullName evidence="1">Uncharacterized protein</fullName>
    </submittedName>
</protein>
<dbReference type="Proteomes" id="UP000257109">
    <property type="component" value="Unassembled WGS sequence"/>
</dbReference>
<dbReference type="PANTHER" id="PTHR42648:SF28">
    <property type="entry name" value="TRANSPOSON-ENCODED PROTEIN WITH RIBONUCLEASE H-LIKE AND RETROVIRUS ZINC FINGER-LIKE DOMAINS"/>
    <property type="match status" value="1"/>
</dbReference>
<feature type="non-terminal residue" evidence="1">
    <location>
        <position position="1"/>
    </location>
</feature>
<dbReference type="InterPro" id="IPR036397">
    <property type="entry name" value="RNaseH_sf"/>
</dbReference>
<dbReference type="PANTHER" id="PTHR42648">
    <property type="entry name" value="TRANSPOSASE, PUTATIVE-RELATED"/>
    <property type="match status" value="1"/>
</dbReference>
<comment type="caution">
    <text evidence="1">The sequence shown here is derived from an EMBL/GenBank/DDBJ whole genome shotgun (WGS) entry which is preliminary data.</text>
</comment>
<reference evidence="1" key="1">
    <citation type="submission" date="2018-05" db="EMBL/GenBank/DDBJ databases">
        <title>Draft genome of Mucuna pruriens seed.</title>
        <authorList>
            <person name="Nnadi N.E."/>
            <person name="Vos R."/>
            <person name="Hasami M.H."/>
            <person name="Devisetty U.K."/>
            <person name="Aguiy J.C."/>
        </authorList>
    </citation>
    <scope>NUCLEOTIDE SEQUENCE [LARGE SCALE GENOMIC DNA]</scope>
    <source>
        <strain evidence="1">JCA_2017</strain>
    </source>
</reference>
<dbReference type="OrthoDB" id="1105494at2759"/>
<dbReference type="InterPro" id="IPR012337">
    <property type="entry name" value="RNaseH-like_sf"/>
</dbReference>
<proteinExistence type="predicted"/>
<dbReference type="InterPro" id="IPR039537">
    <property type="entry name" value="Retrotran_Ty1/copia-like"/>
</dbReference>
<dbReference type="GO" id="GO:0003676">
    <property type="term" value="F:nucleic acid binding"/>
    <property type="evidence" value="ECO:0007669"/>
    <property type="project" value="InterPro"/>
</dbReference>
<dbReference type="AlphaFoldDB" id="A0A371ETL9"/>
<keyword evidence="2" id="KW-1185">Reference proteome</keyword>
<evidence type="ECO:0000313" key="2">
    <source>
        <dbReference type="Proteomes" id="UP000257109"/>
    </source>
</evidence>
<name>A0A371ETL9_MUCPR</name>
<accession>A0A371ETL9</accession>
<sequence>MIGLAKLMRGSYHLNSPKNEFNKEQVSFTVNNNVYSSMTIPESSLWHFKLGHASNSQLEKLCKQLSYVHINKNENKYNVAVKKIRNDNGPEFIIDSFYATKGIFHQTSCVETSQQNGKAERKHQHVLNGQGITKTDKI</sequence>
<gene>
    <name evidence="1" type="ORF">CR513_51501</name>
</gene>